<proteinExistence type="predicted"/>
<accession>A0A7D7C753</accession>
<dbReference type="AlphaFoldDB" id="A0A7D7C753"/>
<dbReference type="EMBL" id="CP063687">
    <property type="protein sequence ID" value="QOY25519.1"/>
    <property type="molecule type" value="Genomic_DNA"/>
</dbReference>
<evidence type="ECO:0000313" key="3">
    <source>
        <dbReference type="Proteomes" id="UP000587477"/>
    </source>
</evidence>
<name>A0A7D7C753_BACVE</name>
<sequence>MSALMNSHKKHLEEKQCSLKVLQKQIDEVYELEPRNALELERKKVVLKREIEDLKQLIKGENRTVLDIVISGMLDGQYYEHMKKVSGYTVDYIIDDCIVMEYVEETITNDYWERVKAIKNELWNNILEESPYLESREIDEHVFYIPVRKGYEGEGIRKFISVFQNLIGNEITLIFKKESNR</sequence>
<protein>
    <submittedName>
        <fullName evidence="2">Uncharacterized protein</fullName>
    </submittedName>
</protein>
<keyword evidence="1" id="KW-0175">Coiled coil</keyword>
<evidence type="ECO:0000256" key="1">
    <source>
        <dbReference type="SAM" id="Coils"/>
    </source>
</evidence>
<reference evidence="3" key="1">
    <citation type="submission" date="2020-10" db="EMBL/GenBank/DDBJ databases">
        <title>Complete genome sequence of Bacillus velezensis NST6.</title>
        <authorList>
            <person name="Choi J."/>
        </authorList>
    </citation>
    <scope>NUCLEOTIDE SEQUENCE [LARGE SCALE GENOMIC DNA]</scope>
    <source>
        <strain evidence="3">NST6</strain>
    </source>
</reference>
<feature type="coiled-coil region" evidence="1">
    <location>
        <begin position="5"/>
        <end position="64"/>
    </location>
</feature>
<dbReference type="Proteomes" id="UP000587477">
    <property type="component" value="Chromosome"/>
</dbReference>
<gene>
    <name evidence="2" type="ORF">BACVE_000447</name>
</gene>
<evidence type="ECO:0000313" key="2">
    <source>
        <dbReference type="EMBL" id="QOY25519.1"/>
    </source>
</evidence>
<organism evidence="2 3">
    <name type="scientific">Bacillus velezensis</name>
    <dbReference type="NCBI Taxonomy" id="492670"/>
    <lineage>
        <taxon>Bacteria</taxon>
        <taxon>Bacillati</taxon>
        <taxon>Bacillota</taxon>
        <taxon>Bacilli</taxon>
        <taxon>Bacillales</taxon>
        <taxon>Bacillaceae</taxon>
        <taxon>Bacillus</taxon>
        <taxon>Bacillus amyloliquefaciens group</taxon>
    </lineage>
</organism>